<dbReference type="Pfam" id="PF07729">
    <property type="entry name" value="FCD"/>
    <property type="match status" value="1"/>
</dbReference>
<dbReference type="EMBL" id="VTOX01000002">
    <property type="protein sequence ID" value="NKE65531.1"/>
    <property type="molecule type" value="Genomic_DNA"/>
</dbReference>
<dbReference type="Pfam" id="PF00392">
    <property type="entry name" value="GntR"/>
    <property type="match status" value="1"/>
</dbReference>
<protein>
    <submittedName>
        <fullName evidence="6">GntR family transcriptional regulator</fullName>
    </submittedName>
</protein>
<keyword evidence="2" id="KW-0238">DNA-binding</keyword>
<evidence type="ECO:0000256" key="1">
    <source>
        <dbReference type="ARBA" id="ARBA00023015"/>
    </source>
</evidence>
<gene>
    <name evidence="6" type="ORF">RAMLITH_06825</name>
</gene>
<dbReference type="Gene3D" id="1.10.10.10">
    <property type="entry name" value="Winged helix-like DNA-binding domain superfamily/Winged helix DNA-binding domain"/>
    <property type="match status" value="1"/>
</dbReference>
<dbReference type="SUPFAM" id="SSF48008">
    <property type="entry name" value="GntR ligand-binding domain-like"/>
    <property type="match status" value="1"/>
</dbReference>
<keyword evidence="3" id="KW-0804">Transcription</keyword>
<evidence type="ECO:0000256" key="3">
    <source>
        <dbReference type="ARBA" id="ARBA00023163"/>
    </source>
</evidence>
<evidence type="ECO:0000313" key="7">
    <source>
        <dbReference type="Proteomes" id="UP000521868"/>
    </source>
</evidence>
<dbReference type="GO" id="GO:0003700">
    <property type="term" value="F:DNA-binding transcription factor activity"/>
    <property type="evidence" value="ECO:0007669"/>
    <property type="project" value="InterPro"/>
</dbReference>
<dbReference type="InterPro" id="IPR036388">
    <property type="entry name" value="WH-like_DNA-bd_sf"/>
</dbReference>
<feature type="domain" description="HTH gntR-type" evidence="5">
    <location>
        <begin position="24"/>
        <end position="91"/>
    </location>
</feature>
<dbReference type="GO" id="GO:0003677">
    <property type="term" value="F:DNA binding"/>
    <property type="evidence" value="ECO:0007669"/>
    <property type="project" value="UniProtKB-KW"/>
</dbReference>
<dbReference type="SUPFAM" id="SSF46785">
    <property type="entry name" value="Winged helix' DNA-binding domain"/>
    <property type="match status" value="1"/>
</dbReference>
<evidence type="ECO:0000259" key="5">
    <source>
        <dbReference type="PROSITE" id="PS50949"/>
    </source>
</evidence>
<organism evidence="6 7">
    <name type="scientific">Ramlibacter lithotrophicus</name>
    <dbReference type="NCBI Taxonomy" id="2606681"/>
    <lineage>
        <taxon>Bacteria</taxon>
        <taxon>Pseudomonadati</taxon>
        <taxon>Pseudomonadota</taxon>
        <taxon>Betaproteobacteria</taxon>
        <taxon>Burkholderiales</taxon>
        <taxon>Comamonadaceae</taxon>
        <taxon>Ramlibacter</taxon>
    </lineage>
</organism>
<dbReference type="PANTHER" id="PTHR43537:SF5">
    <property type="entry name" value="UXU OPERON TRANSCRIPTIONAL REGULATOR"/>
    <property type="match status" value="1"/>
</dbReference>
<feature type="compositionally biased region" description="Basic residues" evidence="4">
    <location>
        <begin position="1"/>
        <end position="12"/>
    </location>
</feature>
<feature type="compositionally biased region" description="Low complexity" evidence="4">
    <location>
        <begin position="13"/>
        <end position="24"/>
    </location>
</feature>
<feature type="region of interest" description="Disordered" evidence="4">
    <location>
        <begin position="1"/>
        <end position="27"/>
    </location>
</feature>
<reference evidence="6 7" key="1">
    <citation type="journal article" date="2020" name="Nature">
        <title>Bacterial chemolithoautotrophy via manganese oxidation.</title>
        <authorList>
            <person name="Yu H."/>
            <person name="Leadbetter J.R."/>
        </authorList>
    </citation>
    <scope>NUCLEOTIDE SEQUENCE [LARGE SCALE GENOMIC DNA]</scope>
    <source>
        <strain evidence="6 7">RBP-1</strain>
    </source>
</reference>
<dbReference type="AlphaFoldDB" id="A0A7X6I5M9"/>
<sequence length="231" mass="25568">MDRPRPKLRRPRAPAAGRARQAAPSQNEQAYQLLKDALTTLAYKPGEYLNTASLMDELALGRTPINHALHRLANEGLVQIIPRKGVMVSPLSINDAMELIQVRLANEVLCARLAAGRITGAEVERIAAVAREFDAAVARRHLTEVMNLDRDFHEQVAAAAHNRMLAEILKVLHARSQRFWAISLADERHLAEVQAEHTAIIDALGRNDAEAAVAAVQEHVLSFQRALLQTR</sequence>
<dbReference type="RefSeq" id="WP_168106646.1">
    <property type="nucleotide sequence ID" value="NZ_VTOX01000002.1"/>
</dbReference>
<accession>A0A7X6I5M9</accession>
<dbReference type="PROSITE" id="PS50949">
    <property type="entry name" value="HTH_GNTR"/>
    <property type="match status" value="1"/>
</dbReference>
<dbReference type="Gene3D" id="1.20.120.530">
    <property type="entry name" value="GntR ligand-binding domain-like"/>
    <property type="match status" value="1"/>
</dbReference>
<dbReference type="InterPro" id="IPR008920">
    <property type="entry name" value="TF_FadR/GntR_C"/>
</dbReference>
<name>A0A7X6I5M9_9BURK</name>
<evidence type="ECO:0000256" key="2">
    <source>
        <dbReference type="ARBA" id="ARBA00023125"/>
    </source>
</evidence>
<dbReference type="SMART" id="SM00895">
    <property type="entry name" value="FCD"/>
    <property type="match status" value="1"/>
</dbReference>
<dbReference type="Proteomes" id="UP000521868">
    <property type="component" value="Unassembled WGS sequence"/>
</dbReference>
<dbReference type="PANTHER" id="PTHR43537">
    <property type="entry name" value="TRANSCRIPTIONAL REGULATOR, GNTR FAMILY"/>
    <property type="match status" value="1"/>
</dbReference>
<dbReference type="InterPro" id="IPR036390">
    <property type="entry name" value="WH_DNA-bd_sf"/>
</dbReference>
<keyword evidence="1" id="KW-0805">Transcription regulation</keyword>
<comment type="caution">
    <text evidence="6">The sequence shown here is derived from an EMBL/GenBank/DDBJ whole genome shotgun (WGS) entry which is preliminary data.</text>
</comment>
<proteinExistence type="predicted"/>
<dbReference type="InterPro" id="IPR011711">
    <property type="entry name" value="GntR_C"/>
</dbReference>
<dbReference type="SMART" id="SM00345">
    <property type="entry name" value="HTH_GNTR"/>
    <property type="match status" value="1"/>
</dbReference>
<dbReference type="InterPro" id="IPR000524">
    <property type="entry name" value="Tscrpt_reg_HTH_GntR"/>
</dbReference>
<keyword evidence="7" id="KW-1185">Reference proteome</keyword>
<evidence type="ECO:0000256" key="4">
    <source>
        <dbReference type="SAM" id="MobiDB-lite"/>
    </source>
</evidence>
<evidence type="ECO:0000313" key="6">
    <source>
        <dbReference type="EMBL" id="NKE65531.1"/>
    </source>
</evidence>